<name>A0A1I5DQL5_9FLAO</name>
<accession>A0A1I5DQL5</accession>
<dbReference type="AlphaFoldDB" id="A0A1I5DQL5"/>
<dbReference type="OrthoDB" id="1418027at2"/>
<organism evidence="2 3">
    <name type="scientific">Bizionia echini</name>
    <dbReference type="NCBI Taxonomy" id="649333"/>
    <lineage>
        <taxon>Bacteria</taxon>
        <taxon>Pseudomonadati</taxon>
        <taxon>Bacteroidota</taxon>
        <taxon>Flavobacteriia</taxon>
        <taxon>Flavobacteriales</taxon>
        <taxon>Flavobacteriaceae</taxon>
        <taxon>Bizionia</taxon>
    </lineage>
</organism>
<keyword evidence="1" id="KW-0732">Signal</keyword>
<dbReference type="STRING" id="649333.SAMN04487989_11018"/>
<dbReference type="RefSeq" id="WP_092210089.1">
    <property type="nucleotide sequence ID" value="NZ_FOVN01000010.1"/>
</dbReference>
<keyword evidence="3" id="KW-1185">Reference proteome</keyword>
<dbReference type="Proteomes" id="UP000198705">
    <property type="component" value="Unassembled WGS sequence"/>
</dbReference>
<evidence type="ECO:0000256" key="1">
    <source>
        <dbReference type="SAM" id="SignalP"/>
    </source>
</evidence>
<protein>
    <recommendedName>
        <fullName evidence="4">Por secretion system C-terminal sorting domain-containing protein</fullName>
    </recommendedName>
</protein>
<reference evidence="3" key="1">
    <citation type="submission" date="2016-10" db="EMBL/GenBank/DDBJ databases">
        <authorList>
            <person name="Varghese N."/>
            <person name="Submissions S."/>
        </authorList>
    </citation>
    <scope>NUCLEOTIDE SEQUENCE [LARGE SCALE GENOMIC DNA]</scope>
    <source>
        <strain evidence="3">DSM 23925</strain>
    </source>
</reference>
<evidence type="ECO:0000313" key="2">
    <source>
        <dbReference type="EMBL" id="SFO01488.1"/>
    </source>
</evidence>
<gene>
    <name evidence="2" type="ORF">SAMN04487989_11018</name>
</gene>
<feature type="signal peptide" evidence="1">
    <location>
        <begin position="1"/>
        <end position="24"/>
    </location>
</feature>
<feature type="chain" id="PRO_5011470511" description="Por secretion system C-terminal sorting domain-containing protein" evidence="1">
    <location>
        <begin position="25"/>
        <end position="264"/>
    </location>
</feature>
<proteinExistence type="predicted"/>
<evidence type="ECO:0000313" key="3">
    <source>
        <dbReference type="Proteomes" id="UP000198705"/>
    </source>
</evidence>
<dbReference type="EMBL" id="FOVN01000010">
    <property type="protein sequence ID" value="SFO01488.1"/>
    <property type="molecule type" value="Genomic_DNA"/>
</dbReference>
<sequence length="264" mass="30507">MNKLTYLYTWVFCALFLGLTPAKANTSDTEASYNQPQLVRIDFTMPNGYVRHLLLGFTPDNVATDGVDFGYDALNLDNYPDDMSWIIDNQAYVIQGVGAFDETKQYPLGMFLSNSGNIEIALDQLENFDNPIDVYLYDAENNTHTLLNEFDFQKNISEGHYLDRFMITFNQDPISNPNEDLLSIQDQTKETTSITYLRNTKELRCKSNQIVNQVEIYNILGKRIGYFPNINRKDFKLPLFVNKERYGIIKIYTRNGQTSKKVIF</sequence>
<evidence type="ECO:0008006" key="4">
    <source>
        <dbReference type="Google" id="ProtNLM"/>
    </source>
</evidence>